<evidence type="ECO:0000256" key="6">
    <source>
        <dbReference type="SAM" id="Phobius"/>
    </source>
</evidence>
<dbReference type="InterPro" id="IPR052337">
    <property type="entry name" value="SAT4-like"/>
</dbReference>
<comment type="similarity">
    <text evidence="5">Belongs to the SAT4 family.</text>
</comment>
<dbReference type="OrthoDB" id="5022096at2759"/>
<dbReference type="Proteomes" id="UP001056012">
    <property type="component" value="Chromosome 2"/>
</dbReference>
<dbReference type="PANTHER" id="PTHR33048:SF96">
    <property type="entry name" value="INTEGRAL MEMBRANE PROTEIN"/>
    <property type="match status" value="1"/>
</dbReference>
<feature type="transmembrane region" description="Helical" evidence="6">
    <location>
        <begin position="111"/>
        <end position="133"/>
    </location>
</feature>
<feature type="transmembrane region" description="Helical" evidence="6">
    <location>
        <begin position="230"/>
        <end position="248"/>
    </location>
</feature>
<feature type="transmembrane region" description="Helical" evidence="6">
    <location>
        <begin position="66"/>
        <end position="91"/>
    </location>
</feature>
<reference evidence="8" key="1">
    <citation type="submission" date="2021-12" db="EMBL/GenBank/DDBJ databases">
        <title>Curvularia clavata genome.</title>
        <authorList>
            <person name="Cao Y."/>
        </authorList>
    </citation>
    <scope>NUCLEOTIDE SEQUENCE</scope>
    <source>
        <strain evidence="8">Yc1106</strain>
    </source>
</reference>
<keyword evidence="3 6" id="KW-1133">Transmembrane helix</keyword>
<evidence type="ECO:0000256" key="3">
    <source>
        <dbReference type="ARBA" id="ARBA00022989"/>
    </source>
</evidence>
<evidence type="ECO:0000256" key="5">
    <source>
        <dbReference type="ARBA" id="ARBA00038359"/>
    </source>
</evidence>
<keyword evidence="4 6" id="KW-0472">Membrane</keyword>
<dbReference type="EMBL" id="CP089275">
    <property type="protein sequence ID" value="USP76069.1"/>
    <property type="molecule type" value="Genomic_DNA"/>
</dbReference>
<feature type="domain" description="Rhodopsin" evidence="7">
    <location>
        <begin position="50"/>
        <end position="294"/>
    </location>
</feature>
<organism evidence="8 9">
    <name type="scientific">Curvularia clavata</name>
    <dbReference type="NCBI Taxonomy" id="95742"/>
    <lineage>
        <taxon>Eukaryota</taxon>
        <taxon>Fungi</taxon>
        <taxon>Dikarya</taxon>
        <taxon>Ascomycota</taxon>
        <taxon>Pezizomycotina</taxon>
        <taxon>Dothideomycetes</taxon>
        <taxon>Pleosporomycetidae</taxon>
        <taxon>Pleosporales</taxon>
        <taxon>Pleosporineae</taxon>
        <taxon>Pleosporaceae</taxon>
        <taxon>Curvularia</taxon>
    </lineage>
</organism>
<dbReference type="PANTHER" id="PTHR33048">
    <property type="entry name" value="PTH11-LIKE INTEGRAL MEMBRANE PROTEIN (AFU_ORTHOLOGUE AFUA_5G11245)"/>
    <property type="match status" value="1"/>
</dbReference>
<proteinExistence type="inferred from homology"/>
<evidence type="ECO:0000256" key="2">
    <source>
        <dbReference type="ARBA" id="ARBA00022692"/>
    </source>
</evidence>
<dbReference type="InterPro" id="IPR049326">
    <property type="entry name" value="Rhodopsin_dom_fungi"/>
</dbReference>
<dbReference type="AlphaFoldDB" id="A0A9Q8Z735"/>
<name>A0A9Q8Z735_CURCL</name>
<accession>A0A9Q8Z735</accession>
<evidence type="ECO:0000259" key="7">
    <source>
        <dbReference type="Pfam" id="PF20684"/>
    </source>
</evidence>
<comment type="subcellular location">
    <subcellularLocation>
        <location evidence="1">Membrane</location>
        <topology evidence="1">Multi-pass membrane protein</topology>
    </subcellularLocation>
</comment>
<evidence type="ECO:0000256" key="1">
    <source>
        <dbReference type="ARBA" id="ARBA00004141"/>
    </source>
</evidence>
<feature type="transmembrane region" description="Helical" evidence="6">
    <location>
        <begin position="33"/>
        <end position="54"/>
    </location>
</feature>
<dbReference type="VEuPathDB" id="FungiDB:yc1106_03343"/>
<evidence type="ECO:0000313" key="8">
    <source>
        <dbReference type="EMBL" id="USP76069.1"/>
    </source>
</evidence>
<feature type="transmembrane region" description="Helical" evidence="6">
    <location>
        <begin position="145"/>
        <end position="165"/>
    </location>
</feature>
<evidence type="ECO:0000313" key="9">
    <source>
        <dbReference type="Proteomes" id="UP001056012"/>
    </source>
</evidence>
<protein>
    <recommendedName>
        <fullName evidence="7">Rhodopsin domain-containing protein</fullName>
    </recommendedName>
</protein>
<keyword evidence="2 6" id="KW-0812">Transmembrane</keyword>
<evidence type="ECO:0000256" key="4">
    <source>
        <dbReference type="ARBA" id="ARBA00023136"/>
    </source>
</evidence>
<sequence length="420" mass="46854">MAFHSLVARQGWGPSTSPARSPEYLLENQASRLIAVEASLFSLSSAAVLLRFYVRIFMLKTFGWDDIMMAIAFSISATTLALFLKVISFGLGKHAEAFPLENLFPFFKYMYFYSILIIAAYSLIKLSIGFFLLRLADRTKWRPFLIGMLIFLVVFTLGSTFAIIFQCIPVRAGYDYTLRPPMGNAKCYDATIFKNVGVFNSCINIATDLLFALIPIPMVWKLQVTIQTRIGLAAILGLGLFASAVAIYKTPMQYNFFKIQDWSGEGAWYYIWQQVEMHVGIIAACLPTIKPLFANFFGQVRSIATRGRTGGSTGLNSTPFRSKGYVKQSEQHTENSFVMKNMSDGSSPSTTRDPYAEDVVLGKDTYIVQAGRGKTNFSKMESQARESDESIESFHVGCANRRTGPRGLTIVKTTEVAISR</sequence>
<keyword evidence="9" id="KW-1185">Reference proteome</keyword>
<gene>
    <name evidence="8" type="ORF">yc1106_03343</name>
</gene>
<dbReference type="GO" id="GO:0016020">
    <property type="term" value="C:membrane"/>
    <property type="evidence" value="ECO:0007669"/>
    <property type="project" value="UniProtKB-SubCell"/>
</dbReference>
<dbReference type="Pfam" id="PF20684">
    <property type="entry name" value="Fung_rhodopsin"/>
    <property type="match status" value="1"/>
</dbReference>